<evidence type="ECO:0000256" key="2">
    <source>
        <dbReference type="ARBA" id="ARBA00022803"/>
    </source>
</evidence>
<dbReference type="GO" id="GO:0006457">
    <property type="term" value="P:protein folding"/>
    <property type="evidence" value="ECO:0007669"/>
    <property type="project" value="TreeGrafter"/>
</dbReference>
<keyword evidence="2" id="KW-0802">TPR repeat</keyword>
<dbReference type="AlphaFoldDB" id="A0A9Q8QMC9"/>
<protein>
    <submittedName>
        <fullName evidence="5">HSP70/90 co-chaperone</fullName>
    </submittedName>
</protein>
<dbReference type="SUPFAM" id="SSF48452">
    <property type="entry name" value="TPR-like"/>
    <property type="match status" value="1"/>
</dbReference>
<evidence type="ECO:0000313" key="6">
    <source>
        <dbReference type="Proteomes" id="UP000829364"/>
    </source>
</evidence>
<dbReference type="Gene3D" id="1.25.40.10">
    <property type="entry name" value="Tetratricopeptide repeat domain"/>
    <property type="match status" value="1"/>
</dbReference>
<dbReference type="PANTHER" id="PTHR46035:SF1">
    <property type="entry name" value="TETRATRICOPEPTIDE REPEAT PROTEIN 4"/>
    <property type="match status" value="1"/>
</dbReference>
<dbReference type="KEGG" id="ptkz:JDV02_007762"/>
<feature type="compositionally biased region" description="Low complexity" evidence="3">
    <location>
        <begin position="411"/>
        <end position="432"/>
    </location>
</feature>
<dbReference type="CDD" id="cd21381">
    <property type="entry name" value="CTWD_TTC4"/>
    <property type="match status" value="1"/>
</dbReference>
<dbReference type="EMBL" id="CP086360">
    <property type="protein sequence ID" value="UNI21806.1"/>
    <property type="molecule type" value="Genomic_DNA"/>
</dbReference>
<feature type="region of interest" description="Disordered" evidence="3">
    <location>
        <begin position="125"/>
        <end position="147"/>
    </location>
</feature>
<feature type="region of interest" description="Disordered" evidence="3">
    <location>
        <begin position="400"/>
        <end position="432"/>
    </location>
</feature>
<reference evidence="5" key="1">
    <citation type="submission" date="2021-11" db="EMBL/GenBank/DDBJ databases">
        <title>Purpureocillium_takamizusanense_genome.</title>
        <authorList>
            <person name="Nguyen N.-H."/>
        </authorList>
    </citation>
    <scope>NUCLEOTIDE SEQUENCE</scope>
    <source>
        <strain evidence="5">PT3</strain>
    </source>
</reference>
<name>A0A9Q8QMC9_9HYPO</name>
<dbReference type="InterPro" id="IPR011990">
    <property type="entry name" value="TPR-like_helical_dom_sf"/>
</dbReference>
<proteinExistence type="predicted"/>
<feature type="compositionally biased region" description="Low complexity" evidence="3">
    <location>
        <begin position="18"/>
        <end position="31"/>
    </location>
</feature>
<gene>
    <name evidence="5" type="primary">CNS1</name>
    <name evidence="5" type="ORF">JDV02_007762</name>
</gene>
<sequence length="432" mass="47356">MHIEELTEQMARAMDMAGQGQQQQQQQGSQSETDATKPSLPPGLAVNAGKTVDEVWAELNKSPLFMTELEENDDVAALQALSYEGSALENSADFKERGNECFKVKGYVDAKEFYTRGVQILAAEEGKRARGEATTNPDGEPDSEDEVRRQREMLEALYVNRAACHLALDNFRSCWLDGAAALRLNPRNVKACYRSARALLAVDRVAEADDVCAAGLAVDADNASLRAVAADIVRRAGELDARRRRDEERAATRLRRERLLAAALAARNIPTRSTDKPPEMGDARLELVPDPDDPRSSLAFPTVLLYPLHLESDFIKAFGETQTLDDHLAYVLPLPWDAQAAYTPAGVTCYVETRDGGLLKMGKRVPLLKVLGTGRVEVVDEVVRIFVVPSGEAEAWAREFKEKRAAERGDTTTTTTTTKTTTSTTTTSAAAR</sequence>
<dbReference type="Pfam" id="PF18972">
    <property type="entry name" value="Wheel"/>
    <property type="match status" value="1"/>
</dbReference>
<evidence type="ECO:0000313" key="5">
    <source>
        <dbReference type="EMBL" id="UNI21806.1"/>
    </source>
</evidence>
<dbReference type="GO" id="GO:0005634">
    <property type="term" value="C:nucleus"/>
    <property type="evidence" value="ECO:0007669"/>
    <property type="project" value="TreeGrafter"/>
</dbReference>
<dbReference type="Proteomes" id="UP000829364">
    <property type="component" value="Chromosome 7"/>
</dbReference>
<evidence type="ECO:0000256" key="1">
    <source>
        <dbReference type="ARBA" id="ARBA00022737"/>
    </source>
</evidence>
<feature type="region of interest" description="Disordered" evidence="3">
    <location>
        <begin position="1"/>
        <end position="48"/>
    </location>
</feature>
<evidence type="ECO:0000259" key="4">
    <source>
        <dbReference type="Pfam" id="PF18972"/>
    </source>
</evidence>
<dbReference type="GO" id="GO:0005829">
    <property type="term" value="C:cytosol"/>
    <property type="evidence" value="ECO:0007669"/>
    <property type="project" value="TreeGrafter"/>
</dbReference>
<dbReference type="InterPro" id="IPR044059">
    <property type="entry name" value="Csn1/TTC4_wheel"/>
</dbReference>
<dbReference type="OrthoDB" id="420195at2759"/>
<feature type="compositionally biased region" description="Basic and acidic residues" evidence="3">
    <location>
        <begin position="400"/>
        <end position="410"/>
    </location>
</feature>
<dbReference type="RefSeq" id="XP_047845287.1">
    <property type="nucleotide sequence ID" value="XM_047989288.1"/>
</dbReference>
<dbReference type="GeneID" id="72069710"/>
<keyword evidence="1" id="KW-0677">Repeat</keyword>
<keyword evidence="6" id="KW-1185">Reference proteome</keyword>
<accession>A0A9Q8QMC9</accession>
<dbReference type="GO" id="GO:0051879">
    <property type="term" value="F:Hsp90 protein binding"/>
    <property type="evidence" value="ECO:0007669"/>
    <property type="project" value="InterPro"/>
</dbReference>
<dbReference type="PANTHER" id="PTHR46035">
    <property type="entry name" value="TETRATRICOPEPTIDE REPEAT PROTEIN 4"/>
    <property type="match status" value="1"/>
</dbReference>
<dbReference type="GO" id="GO:0030544">
    <property type="term" value="F:Hsp70 protein binding"/>
    <property type="evidence" value="ECO:0007669"/>
    <property type="project" value="TreeGrafter"/>
</dbReference>
<evidence type="ECO:0000256" key="3">
    <source>
        <dbReference type="SAM" id="MobiDB-lite"/>
    </source>
</evidence>
<feature type="domain" description="Cns1/TTC4 wheel" evidence="4">
    <location>
        <begin position="290"/>
        <end position="400"/>
    </location>
</feature>
<organism evidence="5 6">
    <name type="scientific">Purpureocillium takamizusanense</name>
    <dbReference type="NCBI Taxonomy" id="2060973"/>
    <lineage>
        <taxon>Eukaryota</taxon>
        <taxon>Fungi</taxon>
        <taxon>Dikarya</taxon>
        <taxon>Ascomycota</taxon>
        <taxon>Pezizomycotina</taxon>
        <taxon>Sordariomycetes</taxon>
        <taxon>Hypocreomycetidae</taxon>
        <taxon>Hypocreales</taxon>
        <taxon>Ophiocordycipitaceae</taxon>
        <taxon>Purpureocillium</taxon>
    </lineage>
</organism>